<sequence>MINNQIISNARQFNTPNNNFQHSGYASNDFHQNAFAGTEGPDSFASSDPSGSSLFLFPCFAGLEAVVELNFTIIQTATFIKLTLSRCRFSYLKRLREPVAGTLIHPSCCPFPAWAFVKVPSYDNYTKYRARSKPCSDESTTSFIKVKQLSESLDQFTQSLLGVLVAARCHRNLIHFMKME</sequence>
<reference evidence="1 2" key="1">
    <citation type="submission" date="2020-05" db="EMBL/GenBank/DDBJ databases">
        <title>Identification and distribution of gene clusters putatively required for synthesis of sphingolipid metabolism inhibitors in phylogenetically diverse species of the filamentous fungus Fusarium.</title>
        <authorList>
            <person name="Kim H.-S."/>
            <person name="Busman M."/>
            <person name="Brown D.W."/>
            <person name="Divon H."/>
            <person name="Uhlig S."/>
            <person name="Proctor R.H."/>
        </authorList>
    </citation>
    <scope>NUCLEOTIDE SEQUENCE [LARGE SCALE GENOMIC DNA]</scope>
    <source>
        <strain evidence="1 2">NRRL 53147</strain>
    </source>
</reference>
<protein>
    <submittedName>
        <fullName evidence="1">Uncharacterized protein</fullName>
    </submittedName>
</protein>
<comment type="caution">
    <text evidence="1">The sequence shown here is derived from an EMBL/GenBank/DDBJ whole genome shotgun (WGS) entry which is preliminary data.</text>
</comment>
<dbReference type="EMBL" id="JAAOAM010000441">
    <property type="protein sequence ID" value="KAF5530973.1"/>
    <property type="molecule type" value="Genomic_DNA"/>
</dbReference>
<organism evidence="1 2">
    <name type="scientific">Fusarium mexicanum</name>
    <dbReference type="NCBI Taxonomy" id="751941"/>
    <lineage>
        <taxon>Eukaryota</taxon>
        <taxon>Fungi</taxon>
        <taxon>Dikarya</taxon>
        <taxon>Ascomycota</taxon>
        <taxon>Pezizomycotina</taxon>
        <taxon>Sordariomycetes</taxon>
        <taxon>Hypocreomycetidae</taxon>
        <taxon>Hypocreales</taxon>
        <taxon>Nectriaceae</taxon>
        <taxon>Fusarium</taxon>
        <taxon>Fusarium fujikuroi species complex</taxon>
    </lineage>
</organism>
<evidence type="ECO:0000313" key="1">
    <source>
        <dbReference type="EMBL" id="KAF5530973.1"/>
    </source>
</evidence>
<evidence type="ECO:0000313" key="2">
    <source>
        <dbReference type="Proteomes" id="UP000522262"/>
    </source>
</evidence>
<proteinExistence type="predicted"/>
<dbReference type="Proteomes" id="UP000522262">
    <property type="component" value="Unassembled WGS sequence"/>
</dbReference>
<gene>
    <name evidence="1" type="ORF">FMEXI_13213</name>
</gene>
<dbReference type="AlphaFoldDB" id="A0A8H5I7L0"/>
<accession>A0A8H5I7L0</accession>
<name>A0A8H5I7L0_9HYPO</name>
<keyword evidence="2" id="KW-1185">Reference proteome</keyword>